<evidence type="ECO:0000313" key="2">
    <source>
        <dbReference type="Proteomes" id="UP000300879"/>
    </source>
</evidence>
<dbReference type="AlphaFoldDB" id="A0A4P8XM62"/>
<evidence type="ECO:0000313" key="1">
    <source>
        <dbReference type="EMBL" id="QCT03872.1"/>
    </source>
</evidence>
<dbReference type="KEGG" id="palo:E6C60_3161"/>
<proteinExistence type="predicted"/>
<dbReference type="RefSeq" id="WP_138226683.1">
    <property type="nucleotide sequence ID" value="NZ_CP040396.1"/>
</dbReference>
<organism evidence="1 2">
    <name type="scientific">Paenibacillus algicola</name>
    <dbReference type="NCBI Taxonomy" id="2565926"/>
    <lineage>
        <taxon>Bacteria</taxon>
        <taxon>Bacillati</taxon>
        <taxon>Bacillota</taxon>
        <taxon>Bacilli</taxon>
        <taxon>Bacillales</taxon>
        <taxon>Paenibacillaceae</taxon>
        <taxon>Paenibacillus</taxon>
    </lineage>
</organism>
<dbReference type="Proteomes" id="UP000300879">
    <property type="component" value="Chromosome"/>
</dbReference>
<reference evidence="1 2" key="1">
    <citation type="submission" date="2019-05" db="EMBL/GenBank/DDBJ databases">
        <authorList>
            <person name="Chen C."/>
        </authorList>
    </citation>
    <scope>NUCLEOTIDE SEQUENCE [LARGE SCALE GENOMIC DNA]</scope>
    <source>
        <strain evidence="1 2">HB172198</strain>
    </source>
</reference>
<accession>A0A4P8XM62</accession>
<protein>
    <submittedName>
        <fullName evidence="1">Uncharacterized protein</fullName>
    </submittedName>
</protein>
<gene>
    <name evidence="1" type="ORF">E6C60_3161</name>
</gene>
<name>A0A4P8XM62_9BACL</name>
<keyword evidence="2" id="KW-1185">Reference proteome</keyword>
<dbReference type="EMBL" id="CP040396">
    <property type="protein sequence ID" value="QCT03872.1"/>
    <property type="molecule type" value="Genomic_DNA"/>
</dbReference>
<sequence length="59" mass="6288">MIRRSLLVSSGLALELGSTTQLQRGKSAGSPEEIAAWFPLSEAVLSSEQIHVFVGAFLT</sequence>